<reference evidence="2 3" key="1">
    <citation type="submission" date="2018-12" db="EMBL/GenBank/DDBJ databases">
        <title>Flammeovirga pectinis sp. nov., isolated from the gut of the Korean scallop, Patinopecten yessoensis.</title>
        <authorList>
            <person name="Bae J.-W."/>
            <person name="Jeong Y.-S."/>
            <person name="Kang W."/>
        </authorList>
    </citation>
    <scope>NUCLEOTIDE SEQUENCE [LARGE SCALE GENOMIC DNA]</scope>
    <source>
        <strain evidence="2 3">L12M1</strain>
    </source>
</reference>
<dbReference type="Pfam" id="PF13192">
    <property type="entry name" value="Thioredoxin_3"/>
    <property type="match status" value="1"/>
</dbReference>
<name>A0A3Q9FR03_9BACT</name>
<feature type="domain" description="Thioredoxin-like fold" evidence="1">
    <location>
        <begin position="5"/>
        <end position="77"/>
    </location>
</feature>
<proteinExistence type="predicted"/>
<keyword evidence="3" id="KW-1185">Reference proteome</keyword>
<dbReference type="RefSeq" id="WP_126614530.1">
    <property type="nucleotide sequence ID" value="NZ_CP034562.1"/>
</dbReference>
<dbReference type="SUPFAM" id="SSF52833">
    <property type="entry name" value="Thioredoxin-like"/>
    <property type="match status" value="1"/>
</dbReference>
<evidence type="ECO:0000259" key="1">
    <source>
        <dbReference type="Pfam" id="PF13192"/>
    </source>
</evidence>
<dbReference type="InterPro" id="IPR012336">
    <property type="entry name" value="Thioredoxin-like_fold"/>
</dbReference>
<dbReference type="OrthoDB" id="9800630at2"/>
<dbReference type="InterPro" id="IPR036249">
    <property type="entry name" value="Thioredoxin-like_sf"/>
</dbReference>
<evidence type="ECO:0000313" key="2">
    <source>
        <dbReference type="EMBL" id="AZQ62734.1"/>
    </source>
</evidence>
<gene>
    <name evidence="2" type="ORF">EI427_10960</name>
</gene>
<dbReference type="Proteomes" id="UP000267268">
    <property type="component" value="Chromosome 1"/>
</dbReference>
<dbReference type="EMBL" id="CP034562">
    <property type="protein sequence ID" value="AZQ62734.1"/>
    <property type="molecule type" value="Genomic_DNA"/>
</dbReference>
<protein>
    <submittedName>
        <fullName evidence="2">Thioredoxin family protein</fullName>
    </submittedName>
</protein>
<accession>A0A3Q9FR03</accession>
<dbReference type="KEGG" id="fll:EI427_10960"/>
<organism evidence="2 3">
    <name type="scientific">Flammeovirga pectinis</name>
    <dbReference type="NCBI Taxonomy" id="2494373"/>
    <lineage>
        <taxon>Bacteria</taxon>
        <taxon>Pseudomonadati</taxon>
        <taxon>Bacteroidota</taxon>
        <taxon>Cytophagia</taxon>
        <taxon>Cytophagales</taxon>
        <taxon>Flammeovirgaceae</taxon>
        <taxon>Flammeovirga</taxon>
    </lineage>
</organism>
<dbReference type="AlphaFoldDB" id="A0A3Q9FR03"/>
<sequence length="80" mass="8970">MKKVVKVLHQSCCGVNPNIKNQLKRIAAENNVAIDVLDVTDMMETMQYGTMDFPSIVVDGKVHSYRQNNTDEAVKEMLTA</sequence>
<dbReference type="Gene3D" id="3.40.30.10">
    <property type="entry name" value="Glutaredoxin"/>
    <property type="match status" value="1"/>
</dbReference>
<evidence type="ECO:0000313" key="3">
    <source>
        <dbReference type="Proteomes" id="UP000267268"/>
    </source>
</evidence>